<dbReference type="Gene3D" id="3.40.50.300">
    <property type="entry name" value="P-loop containing nucleotide triphosphate hydrolases"/>
    <property type="match status" value="1"/>
</dbReference>
<gene>
    <name evidence="2" type="ORF">S01H4_04258</name>
</gene>
<sequence length="315" mass="36203">MVFRRIINFFRSKKKEEKERIKEGITDIEREKTEGEIENRPAEEVNKYEEEGIEEVGIITKEKEIRVEGEEEKEIIIEEGEEKKEEEDYTKIYKEEEKIKRVIAIANQKGGVGKSTTAVNMSASMANMEKKVILIDIDPQANATSGLGISKYEVNSSIYDAIIEKVDINELIKETKIDGLFIIPSNIHLAGAEVEMTNMMMREQKLRRIIEPIREKYDFIIIDCPPALGILTINALVAADEILIPIQCEYYALEGLGQLLRTIELVKNNLNKNLKICGFVMTMYDSRLKLSNEVVEEVRRHFGDKVYKTIIPRNV</sequence>
<dbReference type="SUPFAM" id="SSF52540">
    <property type="entry name" value="P-loop containing nucleoside triphosphate hydrolases"/>
    <property type="match status" value="1"/>
</dbReference>
<reference evidence="2" key="1">
    <citation type="journal article" date="2014" name="Front. Microbiol.">
        <title>High frequency of phylogenetically diverse reductive dehalogenase-homologous genes in deep subseafloor sedimentary metagenomes.</title>
        <authorList>
            <person name="Kawai M."/>
            <person name="Futagami T."/>
            <person name="Toyoda A."/>
            <person name="Takaki Y."/>
            <person name="Nishi S."/>
            <person name="Hori S."/>
            <person name="Arai W."/>
            <person name="Tsubouchi T."/>
            <person name="Morono Y."/>
            <person name="Uchiyama I."/>
            <person name="Ito T."/>
            <person name="Fujiyama A."/>
            <person name="Inagaki F."/>
            <person name="Takami H."/>
        </authorList>
    </citation>
    <scope>NUCLEOTIDE SEQUENCE</scope>
    <source>
        <strain evidence="2">Expedition CK06-06</strain>
    </source>
</reference>
<organism evidence="2">
    <name type="scientific">marine sediment metagenome</name>
    <dbReference type="NCBI Taxonomy" id="412755"/>
    <lineage>
        <taxon>unclassified sequences</taxon>
        <taxon>metagenomes</taxon>
        <taxon>ecological metagenomes</taxon>
    </lineage>
</organism>
<dbReference type="EMBL" id="BART01001125">
    <property type="protein sequence ID" value="GAG62779.1"/>
    <property type="molecule type" value="Genomic_DNA"/>
</dbReference>
<feature type="domain" description="AAA" evidence="1">
    <location>
        <begin position="101"/>
        <end position="276"/>
    </location>
</feature>
<dbReference type="InterPro" id="IPR027417">
    <property type="entry name" value="P-loop_NTPase"/>
</dbReference>
<name>X0Z1E1_9ZZZZ</name>
<dbReference type="InterPro" id="IPR025669">
    <property type="entry name" value="AAA_dom"/>
</dbReference>
<feature type="non-terminal residue" evidence="2">
    <location>
        <position position="315"/>
    </location>
</feature>
<accession>X0Z1E1</accession>
<protein>
    <recommendedName>
        <fullName evidence="1">AAA domain-containing protein</fullName>
    </recommendedName>
</protein>
<dbReference type="PANTHER" id="PTHR13696:SF52">
    <property type="entry name" value="PARA FAMILY PROTEIN CT_582"/>
    <property type="match status" value="1"/>
</dbReference>
<evidence type="ECO:0000313" key="2">
    <source>
        <dbReference type="EMBL" id="GAG62779.1"/>
    </source>
</evidence>
<dbReference type="FunFam" id="3.40.50.300:FF:000285">
    <property type="entry name" value="Sporulation initiation inhibitor Soj"/>
    <property type="match status" value="1"/>
</dbReference>
<dbReference type="CDD" id="cd02042">
    <property type="entry name" value="ParAB_family"/>
    <property type="match status" value="1"/>
</dbReference>
<dbReference type="PANTHER" id="PTHR13696">
    <property type="entry name" value="P-LOOP CONTAINING NUCLEOSIDE TRIPHOSPHATE HYDROLASE"/>
    <property type="match status" value="1"/>
</dbReference>
<dbReference type="Pfam" id="PF13614">
    <property type="entry name" value="AAA_31"/>
    <property type="match status" value="1"/>
</dbReference>
<proteinExistence type="predicted"/>
<dbReference type="InterPro" id="IPR050678">
    <property type="entry name" value="DNA_Partitioning_ATPase"/>
</dbReference>
<comment type="caution">
    <text evidence="2">The sequence shown here is derived from an EMBL/GenBank/DDBJ whole genome shotgun (WGS) entry which is preliminary data.</text>
</comment>
<dbReference type="AlphaFoldDB" id="X0Z1E1"/>
<evidence type="ECO:0000259" key="1">
    <source>
        <dbReference type="Pfam" id="PF13614"/>
    </source>
</evidence>